<protein>
    <submittedName>
        <fullName evidence="2">Uncharacterized protein</fullName>
    </submittedName>
</protein>
<gene>
    <name evidence="2" type="ORF">HK097_005213</name>
</gene>
<feature type="region of interest" description="Disordered" evidence="1">
    <location>
        <begin position="122"/>
        <end position="154"/>
    </location>
</feature>
<keyword evidence="3" id="KW-1185">Reference proteome</keyword>
<comment type="caution">
    <text evidence="2">The sequence shown here is derived from an EMBL/GenBank/DDBJ whole genome shotgun (WGS) entry which is preliminary data.</text>
</comment>
<reference evidence="2" key="1">
    <citation type="submission" date="2020-05" db="EMBL/GenBank/DDBJ databases">
        <title>Phylogenomic resolution of chytrid fungi.</title>
        <authorList>
            <person name="Stajich J.E."/>
            <person name="Amses K."/>
            <person name="Simmons R."/>
            <person name="Seto K."/>
            <person name="Myers J."/>
            <person name="Bonds A."/>
            <person name="Quandt C.A."/>
            <person name="Barry K."/>
            <person name="Liu P."/>
            <person name="Grigoriev I."/>
            <person name="Longcore J.E."/>
            <person name="James T.Y."/>
        </authorList>
    </citation>
    <scope>NUCLEOTIDE SEQUENCE</scope>
    <source>
        <strain evidence="2">JEL0318</strain>
    </source>
</reference>
<evidence type="ECO:0000256" key="1">
    <source>
        <dbReference type="SAM" id="MobiDB-lite"/>
    </source>
</evidence>
<proteinExistence type="predicted"/>
<accession>A0AAD5X5L9</accession>
<name>A0AAD5X5L9_9FUNG</name>
<dbReference type="EMBL" id="JADGJD010000245">
    <property type="protein sequence ID" value="KAJ3053017.1"/>
    <property type="molecule type" value="Genomic_DNA"/>
</dbReference>
<sequence length="390" mass="44922">MNTISCLGDRPFEGPFRPKKYHKLITKFVENQKKNILKHCYPNREIWKLFEYDIDHLSHVKHPKNAIHICNCRQFESTIPIIIVDKNDKAIAFYIPRAIPAVLHETLYRDLLTLERDYPTPWSEDDKRHKGKDGQPVAKMAKASGDAWEGEPSDNPSPGVFKFGISGVWHFGFGEIINSISGSWINSKKHNHSANMPYAEGVENFIGSTSFQGTLQLIKTWVQLADGEVFEKAKKAFAAVHNRYNKFWLGTVLKQDVSNAAEDWVNDWCAVVAIVKNKPCNPHWGKRDAWDFLCGMTGIGKFTARVCLQELNMCFPYNPRDMLWLRSRGILHQINNVLPVKVEVEGGKKEWQEKRFNIVTVQHERIFEQCTLDYNKLLKCAQTFNPHYCG</sequence>
<evidence type="ECO:0000313" key="2">
    <source>
        <dbReference type="EMBL" id="KAJ3053017.1"/>
    </source>
</evidence>
<dbReference type="Proteomes" id="UP001212841">
    <property type="component" value="Unassembled WGS sequence"/>
</dbReference>
<evidence type="ECO:0000313" key="3">
    <source>
        <dbReference type="Proteomes" id="UP001212841"/>
    </source>
</evidence>
<dbReference type="Gene3D" id="3.60.130.30">
    <property type="match status" value="1"/>
</dbReference>
<organism evidence="2 3">
    <name type="scientific">Rhizophlyctis rosea</name>
    <dbReference type="NCBI Taxonomy" id="64517"/>
    <lineage>
        <taxon>Eukaryota</taxon>
        <taxon>Fungi</taxon>
        <taxon>Fungi incertae sedis</taxon>
        <taxon>Chytridiomycota</taxon>
        <taxon>Chytridiomycota incertae sedis</taxon>
        <taxon>Chytridiomycetes</taxon>
        <taxon>Rhizophlyctidales</taxon>
        <taxon>Rhizophlyctidaceae</taxon>
        <taxon>Rhizophlyctis</taxon>
    </lineage>
</organism>
<dbReference type="AlphaFoldDB" id="A0AAD5X5L9"/>